<evidence type="ECO:0000259" key="17">
    <source>
        <dbReference type="PROSITE" id="PS50222"/>
    </source>
</evidence>
<keyword evidence="9" id="KW-0274">FAD</keyword>
<dbReference type="InterPro" id="IPR050151">
    <property type="entry name" value="Class-I_Pyr_Nuc-Dis_Oxidored"/>
</dbReference>
<dbReference type="SUPFAM" id="SSF47473">
    <property type="entry name" value="EF-hand"/>
    <property type="match status" value="1"/>
</dbReference>
<comment type="function">
    <text evidence="2">Conversion of NADPH, generated by peripheral catabolic pathways, to NADH, which can enter the respiratory chain for energy generation.</text>
</comment>
<evidence type="ECO:0000256" key="11">
    <source>
        <dbReference type="ARBA" id="ARBA00022857"/>
    </source>
</evidence>
<dbReference type="Pfam" id="PF07992">
    <property type="entry name" value="Pyr_redox_2"/>
    <property type="match status" value="1"/>
</dbReference>
<dbReference type="SUPFAM" id="SSF55424">
    <property type="entry name" value="FAD/NAD-linked reductases, dimerisation (C-terminal) domain"/>
    <property type="match status" value="1"/>
</dbReference>
<dbReference type="PROSITE" id="PS50222">
    <property type="entry name" value="EF_HAND_2"/>
    <property type="match status" value="1"/>
</dbReference>
<comment type="caution">
    <text evidence="18">The sequence shown here is derived from an EMBL/GenBank/DDBJ whole genome shotgun (WGS) entry which is preliminary data.</text>
</comment>
<dbReference type="GO" id="GO:0050660">
    <property type="term" value="F:flavin adenine dinucleotide binding"/>
    <property type="evidence" value="ECO:0007669"/>
    <property type="project" value="TreeGrafter"/>
</dbReference>
<dbReference type="FunFam" id="3.30.390.30:FF:000001">
    <property type="entry name" value="Dihydrolipoyl dehydrogenase"/>
    <property type="match status" value="1"/>
</dbReference>
<keyword evidence="7" id="KW-0963">Cytoplasm</keyword>
<dbReference type="NCBIfam" id="NF003585">
    <property type="entry name" value="PRK05249.1"/>
    <property type="match status" value="1"/>
</dbReference>
<evidence type="ECO:0000256" key="14">
    <source>
        <dbReference type="ARBA" id="ARBA00023027"/>
    </source>
</evidence>
<keyword evidence="12" id="KW-0809">Transit peptide</keyword>
<evidence type="ECO:0000256" key="8">
    <source>
        <dbReference type="ARBA" id="ARBA00022630"/>
    </source>
</evidence>
<dbReference type="GO" id="GO:0005509">
    <property type="term" value="F:calcium ion binding"/>
    <property type="evidence" value="ECO:0007669"/>
    <property type="project" value="InterPro"/>
</dbReference>
<dbReference type="InterPro" id="IPR016156">
    <property type="entry name" value="FAD/NAD-linked_Rdtase_dimer_sf"/>
</dbReference>
<keyword evidence="11" id="KW-0521">NADP</keyword>
<dbReference type="InterPro" id="IPR004099">
    <property type="entry name" value="Pyr_nucl-diS_OxRdtase_dimer"/>
</dbReference>
<dbReference type="PRINTS" id="PR00411">
    <property type="entry name" value="PNDRDTASEI"/>
</dbReference>
<feature type="non-terminal residue" evidence="18">
    <location>
        <position position="1"/>
    </location>
</feature>
<dbReference type="Pfam" id="PF02852">
    <property type="entry name" value="Pyr_redox_dim"/>
    <property type="match status" value="1"/>
</dbReference>
<dbReference type="PRINTS" id="PR00368">
    <property type="entry name" value="FADPNR"/>
</dbReference>
<evidence type="ECO:0000256" key="16">
    <source>
        <dbReference type="SAM" id="MobiDB-lite"/>
    </source>
</evidence>
<dbReference type="AlphaFoldDB" id="A0AAV2YM03"/>
<dbReference type="GO" id="GO:0004148">
    <property type="term" value="F:dihydrolipoyl dehydrogenase (NADH) activity"/>
    <property type="evidence" value="ECO:0007669"/>
    <property type="project" value="TreeGrafter"/>
</dbReference>
<dbReference type="InterPro" id="IPR011992">
    <property type="entry name" value="EF-hand-dom_pair"/>
</dbReference>
<dbReference type="GO" id="GO:0005743">
    <property type="term" value="C:mitochondrial inner membrane"/>
    <property type="evidence" value="ECO:0007669"/>
    <property type="project" value="UniProtKB-SubCell"/>
</dbReference>
<evidence type="ECO:0000313" key="18">
    <source>
        <dbReference type="EMBL" id="DAZ94990.1"/>
    </source>
</evidence>
<dbReference type="Proteomes" id="UP001146120">
    <property type="component" value="Unassembled WGS sequence"/>
</dbReference>
<evidence type="ECO:0000256" key="7">
    <source>
        <dbReference type="ARBA" id="ARBA00022490"/>
    </source>
</evidence>
<dbReference type="PANTHER" id="PTHR22912:SF93">
    <property type="entry name" value="SOLUBLE PYRIDINE NUCLEOTIDE TRANSHYDROGENASE"/>
    <property type="match status" value="1"/>
</dbReference>
<dbReference type="Gene3D" id="1.10.238.10">
    <property type="entry name" value="EF-hand"/>
    <property type="match status" value="1"/>
</dbReference>
<comment type="subcellular location">
    <subcellularLocation>
        <location evidence="4">Cytoplasm</location>
    </subcellularLocation>
    <subcellularLocation>
        <location evidence="3">Mitochondrion inner membrane</location>
        <topology evidence="3">Peripheral membrane protein</topology>
        <orientation evidence="3">Intermembrane side</orientation>
    </subcellularLocation>
</comment>
<reference evidence="18" key="2">
    <citation type="journal article" date="2023" name="Microbiol Resour">
        <title>Decontamination and Annotation of the Draft Genome Sequence of the Oomycete Lagenidium giganteum ARSEF 373.</title>
        <authorList>
            <person name="Morgan W.R."/>
            <person name="Tartar A."/>
        </authorList>
    </citation>
    <scope>NUCLEOTIDE SEQUENCE</scope>
    <source>
        <strain evidence="18">ARSEF 373</strain>
    </source>
</reference>
<evidence type="ECO:0000256" key="9">
    <source>
        <dbReference type="ARBA" id="ARBA00022827"/>
    </source>
</evidence>
<evidence type="ECO:0000256" key="6">
    <source>
        <dbReference type="ARBA" id="ARBA00012772"/>
    </source>
</evidence>
<accession>A0AAV2YM03</accession>
<keyword evidence="14" id="KW-0520">NAD</keyword>
<dbReference type="InterPro" id="IPR002048">
    <property type="entry name" value="EF_hand_dom"/>
</dbReference>
<comment type="cofactor">
    <cofactor evidence="1">
        <name>FAD</name>
        <dbReference type="ChEBI" id="CHEBI:57692"/>
    </cofactor>
</comment>
<dbReference type="GO" id="GO:0006103">
    <property type="term" value="P:2-oxoglutarate metabolic process"/>
    <property type="evidence" value="ECO:0007669"/>
    <property type="project" value="TreeGrafter"/>
</dbReference>
<feature type="domain" description="EF-hand" evidence="17">
    <location>
        <begin position="712"/>
        <end position="747"/>
    </location>
</feature>
<proteinExistence type="inferred from homology"/>
<gene>
    <name evidence="18" type="ORF">N0F65_000622</name>
</gene>
<feature type="region of interest" description="Disordered" evidence="16">
    <location>
        <begin position="1"/>
        <end position="43"/>
    </location>
</feature>
<dbReference type="SUPFAM" id="SSF51905">
    <property type="entry name" value="FAD/NAD(P)-binding domain"/>
    <property type="match status" value="1"/>
</dbReference>
<dbReference type="PANTHER" id="PTHR22912">
    <property type="entry name" value="DISULFIDE OXIDOREDUCTASE"/>
    <property type="match status" value="1"/>
</dbReference>
<organism evidence="18 19">
    <name type="scientific">Lagenidium giganteum</name>
    <dbReference type="NCBI Taxonomy" id="4803"/>
    <lineage>
        <taxon>Eukaryota</taxon>
        <taxon>Sar</taxon>
        <taxon>Stramenopiles</taxon>
        <taxon>Oomycota</taxon>
        <taxon>Peronosporomycetes</taxon>
        <taxon>Pythiales</taxon>
        <taxon>Pythiaceae</taxon>
    </lineage>
</organism>
<evidence type="ECO:0000256" key="10">
    <source>
        <dbReference type="ARBA" id="ARBA00022837"/>
    </source>
</evidence>
<evidence type="ECO:0000256" key="4">
    <source>
        <dbReference type="ARBA" id="ARBA00004496"/>
    </source>
</evidence>
<dbReference type="Gene3D" id="3.30.390.30">
    <property type="match status" value="1"/>
</dbReference>
<dbReference type="InterPro" id="IPR018247">
    <property type="entry name" value="EF_Hand_1_Ca_BS"/>
</dbReference>
<keyword evidence="8" id="KW-0285">Flavoprotein</keyword>
<reference evidence="18" key="1">
    <citation type="submission" date="2022-11" db="EMBL/GenBank/DDBJ databases">
        <authorList>
            <person name="Morgan W.R."/>
            <person name="Tartar A."/>
        </authorList>
    </citation>
    <scope>NUCLEOTIDE SEQUENCE</scope>
    <source>
        <strain evidence="18">ARSEF 373</strain>
    </source>
</reference>
<evidence type="ECO:0000256" key="5">
    <source>
        <dbReference type="ARBA" id="ARBA00007532"/>
    </source>
</evidence>
<evidence type="ECO:0000256" key="15">
    <source>
        <dbReference type="ARBA" id="ARBA00031183"/>
    </source>
</evidence>
<dbReference type="GO" id="GO:0003957">
    <property type="term" value="F:NAD(P)+ transhydrogenase (Si-specific) activity"/>
    <property type="evidence" value="ECO:0007669"/>
    <property type="project" value="UniProtKB-EC"/>
</dbReference>
<sequence length="831" mass="91894">HETDGSAGPVPAVLIPQAAARPKRHQRQLTRDRRSRDPPANMQALLRPSCGLLSSRSGAAARTTALLHSGQSCAFSAPAKDEEGKPLSEMLRDLKASEHFDLIVIGSGPAGQKCAIDHAKTGKSVAVIDKRDMHGGVCVHTGTVPSKTFREAILHLTGHRHRSFYDGKSSPKKRFGIEDILQRVRKVEGAETDITRHQLIRNGVELVNGTARFLPDPNKNMVAVLSNDSYETATDGRRHTRADICKRVLTADKFLIAVGTHPARRADIPFDGETIFDSDQILWGQVKTVPKRLIVVGAGVIGMEYASMISIIPGSEVTVIDGRKEILDMADREVAEALCYSMRQTGTRFFVEESIKSVEKSETGEVIVHLNSGKTIVGDGLLYTLGRQGNTEGLNLGAVGLEADKRGLIKVDNNFQTAVPHIYAAGDCIGFPALASTSMEQGRLASVYMRTSKPTNKHKEAPEESTDPQYMRTRMRSGDLFPFGIYTVPEISMVGKNEQQLTKENIPYEVGVARYEELAKGQMLGGVPGFLKIIFCPKTLHVLGVHAIGEGATEIIHIGQVVMSTGGTLEYFRNAVFNYPTLAEAYRVAALHGLSKRQPEHDTCDLTAEQIEEIRMITAMTVTEICRVRRKYKTLVKHEEMTRDEFESLPGTVRIDKLLLVLSVCPDHSEGIQASPLKARLFQTLELTDTGCVAFAEFARFIAMFSYNTAPDGKLKGKQSFKIHDFDGDGKISREDLRTYADLVLPKILDQELGDTDEGAQQRQEVWMMPSKTSPCRCYVNWCISRQFIDQIVTRVMEESASDPAQEFLVYEDFAKVIQSTDFESHLVIPF</sequence>
<comment type="similarity">
    <text evidence="5">Belongs to the class-I pyridine nucleotide-disulfide oxidoreductase family.</text>
</comment>
<evidence type="ECO:0000256" key="1">
    <source>
        <dbReference type="ARBA" id="ARBA00001974"/>
    </source>
</evidence>
<protein>
    <recommendedName>
        <fullName evidence="6">NAD(P)(+) transhydrogenase (Si-specific)</fullName>
        <ecNumber evidence="6">1.6.1.1</ecNumber>
    </recommendedName>
    <alternativeName>
        <fullName evidence="15">NAD(P)(+) transhydrogenase [B-specific]</fullName>
    </alternativeName>
</protein>
<evidence type="ECO:0000256" key="2">
    <source>
        <dbReference type="ARBA" id="ARBA00002842"/>
    </source>
</evidence>
<dbReference type="EC" id="1.6.1.1" evidence="6"/>
<evidence type="ECO:0000256" key="12">
    <source>
        <dbReference type="ARBA" id="ARBA00022946"/>
    </source>
</evidence>
<evidence type="ECO:0000313" key="19">
    <source>
        <dbReference type="Proteomes" id="UP001146120"/>
    </source>
</evidence>
<dbReference type="InterPro" id="IPR023753">
    <property type="entry name" value="FAD/NAD-binding_dom"/>
</dbReference>
<keyword evidence="10" id="KW-0106">Calcium</keyword>
<keyword evidence="19" id="KW-1185">Reference proteome</keyword>
<keyword evidence="13" id="KW-0560">Oxidoreductase</keyword>
<dbReference type="GO" id="GO:0005829">
    <property type="term" value="C:cytosol"/>
    <property type="evidence" value="ECO:0007669"/>
    <property type="project" value="TreeGrafter"/>
</dbReference>
<name>A0AAV2YM03_9STRA</name>
<evidence type="ECO:0000256" key="3">
    <source>
        <dbReference type="ARBA" id="ARBA00004137"/>
    </source>
</evidence>
<dbReference type="InterPro" id="IPR036188">
    <property type="entry name" value="FAD/NAD-bd_sf"/>
</dbReference>
<dbReference type="Gene3D" id="3.50.50.60">
    <property type="entry name" value="FAD/NAD(P)-binding domain"/>
    <property type="match status" value="2"/>
</dbReference>
<evidence type="ECO:0000256" key="13">
    <source>
        <dbReference type="ARBA" id="ARBA00023002"/>
    </source>
</evidence>
<dbReference type="EMBL" id="DAKRPA010000223">
    <property type="protein sequence ID" value="DAZ94990.1"/>
    <property type="molecule type" value="Genomic_DNA"/>
</dbReference>
<dbReference type="PROSITE" id="PS00018">
    <property type="entry name" value="EF_HAND_1"/>
    <property type="match status" value="1"/>
</dbReference>